<dbReference type="EMBL" id="JBJUIK010000004">
    <property type="protein sequence ID" value="KAL3529584.1"/>
    <property type="molecule type" value="Genomic_DNA"/>
</dbReference>
<keyword evidence="2" id="KW-1185">Reference proteome</keyword>
<comment type="caution">
    <text evidence="1">The sequence shown here is derived from an EMBL/GenBank/DDBJ whole genome shotgun (WGS) entry which is preliminary data.</text>
</comment>
<dbReference type="AlphaFoldDB" id="A0ABD3AD28"/>
<dbReference type="Proteomes" id="UP001630127">
    <property type="component" value="Unassembled WGS sequence"/>
</dbReference>
<protein>
    <submittedName>
        <fullName evidence="1">Uncharacterized protein</fullName>
    </submittedName>
</protein>
<evidence type="ECO:0000313" key="2">
    <source>
        <dbReference type="Proteomes" id="UP001630127"/>
    </source>
</evidence>
<proteinExistence type="predicted"/>
<evidence type="ECO:0000313" key="1">
    <source>
        <dbReference type="EMBL" id="KAL3529584.1"/>
    </source>
</evidence>
<accession>A0ABD3AD28</accession>
<reference evidence="1 2" key="1">
    <citation type="submission" date="2024-11" db="EMBL/GenBank/DDBJ databases">
        <title>A near-complete genome assembly of Cinchona calisaya.</title>
        <authorList>
            <person name="Lian D.C."/>
            <person name="Zhao X.W."/>
            <person name="Wei L."/>
        </authorList>
    </citation>
    <scope>NUCLEOTIDE SEQUENCE [LARGE SCALE GENOMIC DNA]</scope>
    <source>
        <tissue evidence="1">Nenye</tissue>
    </source>
</reference>
<name>A0ABD3AD28_9GENT</name>
<gene>
    <name evidence="1" type="ORF">ACH5RR_008906</name>
</gene>
<sequence>MFLFPYVVVISCSDGCEEGASSSDSILVVAMESGDTGRFDASPSTIARAGCCSLFLDVSRITEEDVLVSIEELCLSSTSGKQATMLFIVPLGESKKDAFVWK</sequence>
<organism evidence="1 2">
    <name type="scientific">Cinchona calisaya</name>
    <dbReference type="NCBI Taxonomy" id="153742"/>
    <lineage>
        <taxon>Eukaryota</taxon>
        <taxon>Viridiplantae</taxon>
        <taxon>Streptophyta</taxon>
        <taxon>Embryophyta</taxon>
        <taxon>Tracheophyta</taxon>
        <taxon>Spermatophyta</taxon>
        <taxon>Magnoliopsida</taxon>
        <taxon>eudicotyledons</taxon>
        <taxon>Gunneridae</taxon>
        <taxon>Pentapetalae</taxon>
        <taxon>asterids</taxon>
        <taxon>lamiids</taxon>
        <taxon>Gentianales</taxon>
        <taxon>Rubiaceae</taxon>
        <taxon>Cinchonoideae</taxon>
        <taxon>Cinchoneae</taxon>
        <taxon>Cinchona</taxon>
    </lineage>
</organism>